<dbReference type="WBParaSite" id="ACRNAN_scaffold1834.g27155.t1">
    <property type="protein sequence ID" value="ACRNAN_scaffold1834.g27155.t1"/>
    <property type="gene ID" value="ACRNAN_scaffold1834.g27155"/>
</dbReference>
<sequence length="309" mass="35703">MANEMSSYVITPLYRPPEILCLLLDPNNHYGNYRSAADIWSVGCIIAELFLCHPLFYMDNTELNEIRSIEYLTNRTIVHIERIFHLCGTPNEDFLQRISYTPLHEKVSSLSRFPRQEFAPIFQDPEKYFGQFFNSYMNTVYVTPSLDTIALLDKILVIEPDQRISARDALASDVFLNLASNYHSQANSQGTSSNGIDREMLEQEQTLRGLSLNRNDIGYHTKDIALLVLPGIFGLFGLLAFIVIKAKQWSDWARFAVYLLHMVINFLSFFLTLQIYFLYCAFLDFNASLEMYRYKTNLNAEKTYSVVVP</sequence>
<evidence type="ECO:0000313" key="5">
    <source>
        <dbReference type="Proteomes" id="UP000887540"/>
    </source>
</evidence>
<proteinExistence type="predicted"/>
<feature type="transmembrane region" description="Helical" evidence="3">
    <location>
        <begin position="256"/>
        <end position="283"/>
    </location>
</feature>
<keyword evidence="3" id="KW-1133">Transmembrane helix</keyword>
<dbReference type="GO" id="GO:0005524">
    <property type="term" value="F:ATP binding"/>
    <property type="evidence" value="ECO:0007669"/>
    <property type="project" value="UniProtKB-KW"/>
</dbReference>
<name>A0A914D5Z5_9BILA</name>
<dbReference type="InterPro" id="IPR000719">
    <property type="entry name" value="Prot_kinase_dom"/>
</dbReference>
<accession>A0A914D5Z5</accession>
<dbReference type="Gene3D" id="1.10.510.10">
    <property type="entry name" value="Transferase(Phosphotransferase) domain 1"/>
    <property type="match status" value="1"/>
</dbReference>
<protein>
    <submittedName>
        <fullName evidence="6">Protein kinase domain-containing protein</fullName>
    </submittedName>
</protein>
<evidence type="ECO:0000259" key="4">
    <source>
        <dbReference type="PROSITE" id="PS50011"/>
    </source>
</evidence>
<feature type="transmembrane region" description="Helical" evidence="3">
    <location>
        <begin position="224"/>
        <end position="244"/>
    </location>
</feature>
<dbReference type="SUPFAM" id="SSF56112">
    <property type="entry name" value="Protein kinase-like (PK-like)"/>
    <property type="match status" value="1"/>
</dbReference>
<evidence type="ECO:0000256" key="3">
    <source>
        <dbReference type="SAM" id="Phobius"/>
    </source>
</evidence>
<dbReference type="PROSITE" id="PS50011">
    <property type="entry name" value="PROTEIN_KINASE_DOM"/>
    <property type="match status" value="1"/>
</dbReference>
<dbReference type="GO" id="GO:0004672">
    <property type="term" value="F:protein kinase activity"/>
    <property type="evidence" value="ECO:0007669"/>
    <property type="project" value="InterPro"/>
</dbReference>
<dbReference type="InterPro" id="IPR050117">
    <property type="entry name" value="MAPK"/>
</dbReference>
<keyword evidence="5" id="KW-1185">Reference proteome</keyword>
<evidence type="ECO:0000256" key="1">
    <source>
        <dbReference type="ARBA" id="ARBA00022741"/>
    </source>
</evidence>
<dbReference type="PANTHER" id="PTHR24055">
    <property type="entry name" value="MITOGEN-ACTIVATED PROTEIN KINASE"/>
    <property type="match status" value="1"/>
</dbReference>
<dbReference type="Pfam" id="PF00069">
    <property type="entry name" value="Pkinase"/>
    <property type="match status" value="1"/>
</dbReference>
<evidence type="ECO:0000256" key="2">
    <source>
        <dbReference type="ARBA" id="ARBA00022840"/>
    </source>
</evidence>
<keyword evidence="3" id="KW-0812">Transmembrane</keyword>
<evidence type="ECO:0000313" key="6">
    <source>
        <dbReference type="WBParaSite" id="ACRNAN_scaffold1834.g27155.t1"/>
    </source>
</evidence>
<keyword evidence="3" id="KW-0472">Membrane</keyword>
<dbReference type="Proteomes" id="UP000887540">
    <property type="component" value="Unplaced"/>
</dbReference>
<organism evidence="5 6">
    <name type="scientific">Acrobeloides nanus</name>
    <dbReference type="NCBI Taxonomy" id="290746"/>
    <lineage>
        <taxon>Eukaryota</taxon>
        <taxon>Metazoa</taxon>
        <taxon>Ecdysozoa</taxon>
        <taxon>Nematoda</taxon>
        <taxon>Chromadorea</taxon>
        <taxon>Rhabditida</taxon>
        <taxon>Tylenchina</taxon>
        <taxon>Cephalobomorpha</taxon>
        <taxon>Cephaloboidea</taxon>
        <taxon>Cephalobidae</taxon>
        <taxon>Acrobeloides</taxon>
    </lineage>
</organism>
<keyword evidence="2" id="KW-0067">ATP-binding</keyword>
<feature type="domain" description="Protein kinase" evidence="4">
    <location>
        <begin position="1"/>
        <end position="176"/>
    </location>
</feature>
<dbReference type="InterPro" id="IPR011009">
    <property type="entry name" value="Kinase-like_dom_sf"/>
</dbReference>
<reference evidence="6" key="1">
    <citation type="submission" date="2022-11" db="UniProtKB">
        <authorList>
            <consortium name="WormBaseParasite"/>
        </authorList>
    </citation>
    <scope>IDENTIFICATION</scope>
</reference>
<dbReference type="AlphaFoldDB" id="A0A914D5Z5"/>
<keyword evidence="1" id="KW-0547">Nucleotide-binding</keyword>